<proteinExistence type="predicted"/>
<name>A0AAU8JSZ3_9ACTN</name>
<dbReference type="RefSeq" id="WP_354640141.1">
    <property type="nucleotide sequence ID" value="NZ_CP159872.1"/>
</dbReference>
<sequence length="57" mass="6646">MHEEIIARAGFLLAELRLSPADAQLRLRDYFPDLEREERIRYVHEAGSLLQNGATHR</sequence>
<protein>
    <submittedName>
        <fullName evidence="1">Uncharacterized protein</fullName>
    </submittedName>
</protein>
<evidence type="ECO:0000313" key="1">
    <source>
        <dbReference type="EMBL" id="XCM79467.1"/>
    </source>
</evidence>
<dbReference type="AlphaFoldDB" id="A0AAU8JSZ3"/>
<reference evidence="1" key="1">
    <citation type="submission" date="2024-06" db="EMBL/GenBank/DDBJ databases">
        <title>The genome sequences of Kitasatospora sp. strain HUAS MG31.</title>
        <authorList>
            <person name="Mo P."/>
        </authorList>
    </citation>
    <scope>NUCLEOTIDE SEQUENCE</scope>
    <source>
        <strain evidence="1">HUAS MG31</strain>
    </source>
</reference>
<organism evidence="1">
    <name type="scientific">Kitasatospora camelliae</name>
    <dbReference type="NCBI Taxonomy" id="3156397"/>
    <lineage>
        <taxon>Bacteria</taxon>
        <taxon>Bacillati</taxon>
        <taxon>Actinomycetota</taxon>
        <taxon>Actinomycetes</taxon>
        <taxon>Kitasatosporales</taxon>
        <taxon>Streptomycetaceae</taxon>
        <taxon>Kitasatospora</taxon>
    </lineage>
</organism>
<dbReference type="EMBL" id="CP159872">
    <property type="protein sequence ID" value="XCM79467.1"/>
    <property type="molecule type" value="Genomic_DNA"/>
</dbReference>
<dbReference type="KEGG" id="kcm:ABWK59_11260"/>
<gene>
    <name evidence="1" type="ORF">ABWK59_11260</name>
</gene>
<accession>A0AAU8JSZ3</accession>